<reference evidence="4" key="1">
    <citation type="journal article" date="2020" name="Fungal Divers.">
        <title>Resolving the Mortierellaceae phylogeny through synthesis of multi-gene phylogenetics and phylogenomics.</title>
        <authorList>
            <person name="Vandepol N."/>
            <person name="Liber J."/>
            <person name="Desiro A."/>
            <person name="Na H."/>
            <person name="Kennedy M."/>
            <person name="Barry K."/>
            <person name="Grigoriev I.V."/>
            <person name="Miller A.N."/>
            <person name="O'Donnell K."/>
            <person name="Stajich J.E."/>
            <person name="Bonito G."/>
        </authorList>
    </citation>
    <scope>NUCLEOTIDE SEQUENCE</scope>
    <source>
        <strain evidence="4">REB-010B</strain>
    </source>
</reference>
<dbReference type="InterPro" id="IPR001611">
    <property type="entry name" value="Leu-rich_rpt"/>
</dbReference>
<feature type="compositionally biased region" description="Basic and acidic residues" evidence="3">
    <location>
        <begin position="673"/>
        <end position="685"/>
    </location>
</feature>
<dbReference type="EMBL" id="JAAAIP010000342">
    <property type="protein sequence ID" value="KAG0319013.1"/>
    <property type="molecule type" value="Genomic_DNA"/>
</dbReference>
<evidence type="ECO:0000256" key="2">
    <source>
        <dbReference type="ARBA" id="ARBA00022737"/>
    </source>
</evidence>
<dbReference type="AlphaFoldDB" id="A0A9P6RHB8"/>
<dbReference type="Gene3D" id="3.80.10.10">
    <property type="entry name" value="Ribonuclease Inhibitor"/>
    <property type="match status" value="1"/>
</dbReference>
<dbReference type="InterPro" id="IPR050216">
    <property type="entry name" value="LRR_domain-containing"/>
</dbReference>
<proteinExistence type="predicted"/>
<feature type="compositionally biased region" description="Low complexity" evidence="3">
    <location>
        <begin position="276"/>
        <end position="293"/>
    </location>
</feature>
<comment type="caution">
    <text evidence="4">The sequence shown here is derived from an EMBL/GenBank/DDBJ whole genome shotgun (WGS) entry which is preliminary data.</text>
</comment>
<dbReference type="InterPro" id="IPR003591">
    <property type="entry name" value="Leu-rich_rpt_typical-subtyp"/>
</dbReference>
<name>A0A9P6RHB8_9FUNG</name>
<feature type="region of interest" description="Disordered" evidence="3">
    <location>
        <begin position="660"/>
        <end position="686"/>
    </location>
</feature>
<feature type="region of interest" description="Disordered" evidence="3">
    <location>
        <begin position="40"/>
        <end position="168"/>
    </location>
</feature>
<keyword evidence="5" id="KW-1185">Reference proteome</keyword>
<accession>A0A9P6RHB8</accession>
<feature type="compositionally biased region" description="Pro residues" evidence="3">
    <location>
        <begin position="131"/>
        <end position="146"/>
    </location>
</feature>
<dbReference type="OrthoDB" id="660555at2759"/>
<keyword evidence="1" id="KW-0433">Leucine-rich repeat</keyword>
<dbReference type="InterPro" id="IPR032675">
    <property type="entry name" value="LRR_dom_sf"/>
</dbReference>
<sequence length="841" mass="90934">MDTVDGPKALHSPLDPVKDALIPTTTTTTALALSIPTQPIATGPVMLDPATSTSRLTPEAENDGNNLTMRQLDADQSPDLNVLADRLGTGMDTPAWPCSPFSSSSSTPSISPSSSSSTLADDYGDNDAFRTPPPMPAPTEPPSPPRPGRRGGSESAFQSGRERVNRTLENGYFTRLTFTRSDKRTLVRDQQQPPPQQHDFTFSAASSSRLNDGEAPRKSLTSIAGSSRCLWPPDSTYLTMSSTFKERAVQHRRITPETGSDTLIFTLPSPSRQTPSSASVSGSTSASTGSTSTGISSLAPFAFTSQKSHDFYDTNDCMQELQPLRKARRVMEGPYFKEKNYRMVAGHVRKLIQEAVEDGLGELDLSNLELTDLPSEIRDLNYGIVYNERGSFSLSKNSLKLFLSSNQFTQIPMDVFALDNLSVLSIRNNKIESIPPEIGHLHNLVELSVGGNLLKVLPAQIALMPKLNIITVHPNPFMTPPEPEPEPELGQEAQDHNIIEAAVIISDNDTNTVAEQAPIPIETQQNVVSTTFVSPPTSPAVTPAYAQSTDMDVEMSIPDLEGFSLGSFSSTAAIAVDVENQISPSGESSSLTTASVPASLAIGTASQVVNPSVASQYVRRELPLHQVTRSHVPSLLILAGNAILNYVESQDAATIPTATNRIRPSTPTFLKGPLERPRKDSKISMDGDEWVDEKGNTFGKAQLPPQAGPSTGPQDVLMVTTGPSKTGRGKKQYVFKDETIKSYMTPYLYDVFKRARKNNRCAGCQKLFWKSCRIVVVWQEILGQPMVPIQWKGCGMGGCPGVPPSLWYQRPPSPEVEPSIAHEAVSTAAAASMTNTQPILS</sequence>
<keyword evidence="2" id="KW-0677">Repeat</keyword>
<feature type="compositionally biased region" description="Polar residues" evidence="3">
    <location>
        <begin position="198"/>
        <end position="210"/>
    </location>
</feature>
<evidence type="ECO:0000313" key="5">
    <source>
        <dbReference type="Proteomes" id="UP000738325"/>
    </source>
</evidence>
<dbReference type="PANTHER" id="PTHR48051:SF1">
    <property type="entry name" value="RAS SUPPRESSOR PROTEIN 1"/>
    <property type="match status" value="1"/>
</dbReference>
<evidence type="ECO:0000256" key="1">
    <source>
        <dbReference type="ARBA" id="ARBA00022614"/>
    </source>
</evidence>
<dbReference type="GO" id="GO:0005737">
    <property type="term" value="C:cytoplasm"/>
    <property type="evidence" value="ECO:0007669"/>
    <property type="project" value="TreeGrafter"/>
</dbReference>
<dbReference type="SUPFAM" id="SSF52075">
    <property type="entry name" value="Outer arm dynein light chain 1"/>
    <property type="match status" value="1"/>
</dbReference>
<gene>
    <name evidence="4" type="ORF">BGZ99_005346</name>
</gene>
<dbReference type="Pfam" id="PF13855">
    <property type="entry name" value="LRR_8"/>
    <property type="match status" value="1"/>
</dbReference>
<dbReference type="PANTHER" id="PTHR48051">
    <property type="match status" value="1"/>
</dbReference>
<evidence type="ECO:0000313" key="4">
    <source>
        <dbReference type="EMBL" id="KAG0319013.1"/>
    </source>
</evidence>
<dbReference type="Proteomes" id="UP000738325">
    <property type="component" value="Unassembled WGS sequence"/>
</dbReference>
<feature type="region of interest" description="Disordered" evidence="3">
    <location>
        <begin position="183"/>
        <end position="221"/>
    </location>
</feature>
<feature type="compositionally biased region" description="Low complexity" evidence="3">
    <location>
        <begin position="98"/>
        <end position="117"/>
    </location>
</feature>
<feature type="region of interest" description="Disordered" evidence="3">
    <location>
        <begin position="249"/>
        <end position="293"/>
    </location>
</feature>
<feature type="compositionally biased region" description="Polar residues" evidence="3">
    <location>
        <begin position="257"/>
        <end position="275"/>
    </location>
</feature>
<dbReference type="SMART" id="SM00369">
    <property type="entry name" value="LRR_TYP"/>
    <property type="match status" value="2"/>
</dbReference>
<evidence type="ECO:0000256" key="3">
    <source>
        <dbReference type="SAM" id="MobiDB-lite"/>
    </source>
</evidence>
<protein>
    <submittedName>
        <fullName evidence="4">Uncharacterized protein</fullName>
    </submittedName>
</protein>
<organism evidence="4 5">
    <name type="scientific">Dissophora globulifera</name>
    <dbReference type="NCBI Taxonomy" id="979702"/>
    <lineage>
        <taxon>Eukaryota</taxon>
        <taxon>Fungi</taxon>
        <taxon>Fungi incertae sedis</taxon>
        <taxon>Mucoromycota</taxon>
        <taxon>Mortierellomycotina</taxon>
        <taxon>Mortierellomycetes</taxon>
        <taxon>Mortierellales</taxon>
        <taxon>Mortierellaceae</taxon>
        <taxon>Dissophora</taxon>
    </lineage>
</organism>
<dbReference type="PROSITE" id="PS51450">
    <property type="entry name" value="LRR"/>
    <property type="match status" value="1"/>
</dbReference>